<evidence type="ECO:0000256" key="2">
    <source>
        <dbReference type="ARBA" id="ARBA00022946"/>
    </source>
</evidence>
<dbReference type="Pfam" id="PF07542">
    <property type="entry name" value="ATP12"/>
    <property type="match status" value="1"/>
</dbReference>
<dbReference type="EMBL" id="OBML01000012">
    <property type="protein sequence ID" value="SOC22316.1"/>
    <property type="molecule type" value="Genomic_DNA"/>
</dbReference>
<evidence type="ECO:0000313" key="4">
    <source>
        <dbReference type="EMBL" id="SOC22316.1"/>
    </source>
</evidence>
<evidence type="ECO:0000256" key="3">
    <source>
        <dbReference type="ARBA" id="ARBA00023186"/>
    </source>
</evidence>
<evidence type="ECO:0000313" key="5">
    <source>
        <dbReference type="Proteomes" id="UP000219331"/>
    </source>
</evidence>
<sequence>MRDLLSDIEDGGTTDPVERARTLSRRELPKRFYKEVGIARQEDGLHAVQLDGRSVKTTGRNLLALAEEQIAARIAEEWAAQGKEIDPATMPLTRIANTAIDAVPARAGEVADDVTAYAGNDLLFYRADSPQELVERQNVTWGPVLSWAEARFGGRFVLAEGIMPVRQDAALLARIREALSPIAPLPLAALHVATTLSGSALLALALMEGELSADAAWAAAFVDEDWNIEQWGQDPEAAALRAVRRRDFDAAALILNVCAGRAIG</sequence>
<dbReference type="GO" id="GO:0043461">
    <property type="term" value="P:proton-transporting ATP synthase complex assembly"/>
    <property type="evidence" value="ECO:0007669"/>
    <property type="project" value="InterPro"/>
</dbReference>
<gene>
    <name evidence="4" type="ORF">SAMN05421512_11242</name>
</gene>
<dbReference type="RefSeq" id="WP_097176087.1">
    <property type="nucleotide sequence ID" value="NZ_OBML01000012.1"/>
</dbReference>
<dbReference type="OrthoDB" id="9797825at2"/>
<dbReference type="STRING" id="538381.GCA_001696535_00886"/>
<dbReference type="InterPro" id="IPR023335">
    <property type="entry name" value="ATP12_ortho_dom_sf"/>
</dbReference>
<proteinExistence type="inferred from homology"/>
<name>A0A285TNC4_9HYPH</name>
<dbReference type="Gene3D" id="3.30.2180.10">
    <property type="entry name" value="ATP12-like"/>
    <property type="match status" value="1"/>
</dbReference>
<dbReference type="InterPro" id="IPR011419">
    <property type="entry name" value="ATP12_ATP_synth-F1-assembly"/>
</dbReference>
<keyword evidence="5" id="KW-1185">Reference proteome</keyword>
<dbReference type="Gene3D" id="1.10.3580.10">
    <property type="entry name" value="ATP12 ATPase"/>
    <property type="match status" value="1"/>
</dbReference>
<dbReference type="SUPFAM" id="SSF160909">
    <property type="entry name" value="ATP12-like"/>
    <property type="match status" value="1"/>
</dbReference>
<dbReference type="PANTHER" id="PTHR21013:SF10">
    <property type="entry name" value="ATP SYNTHASE MITOCHONDRIAL F1 COMPLEX ASSEMBLY FACTOR 2"/>
    <property type="match status" value="1"/>
</dbReference>
<keyword evidence="2" id="KW-0809">Transit peptide</keyword>
<dbReference type="Proteomes" id="UP000219331">
    <property type="component" value="Unassembled WGS sequence"/>
</dbReference>
<reference evidence="4 5" key="1">
    <citation type="submission" date="2017-08" db="EMBL/GenBank/DDBJ databases">
        <authorList>
            <person name="de Groot N.N."/>
        </authorList>
    </citation>
    <scope>NUCLEOTIDE SEQUENCE [LARGE SCALE GENOMIC DNA]</scope>
    <source>
        <strain evidence="4 5">USBA 352</strain>
    </source>
</reference>
<protein>
    <submittedName>
        <fullName evidence="4">Chaperone required for the assembly of the F1-ATPase</fullName>
    </submittedName>
</protein>
<comment type="similarity">
    <text evidence="1">Belongs to the ATP12 family.</text>
</comment>
<organism evidence="4 5">
    <name type="scientific">Stappia indica</name>
    <dbReference type="NCBI Taxonomy" id="538381"/>
    <lineage>
        <taxon>Bacteria</taxon>
        <taxon>Pseudomonadati</taxon>
        <taxon>Pseudomonadota</taxon>
        <taxon>Alphaproteobacteria</taxon>
        <taxon>Hyphomicrobiales</taxon>
        <taxon>Stappiaceae</taxon>
        <taxon>Stappia</taxon>
    </lineage>
</organism>
<keyword evidence="3" id="KW-0143">Chaperone</keyword>
<accession>A0A285TNC4</accession>
<evidence type="ECO:0000256" key="1">
    <source>
        <dbReference type="ARBA" id="ARBA00008231"/>
    </source>
</evidence>
<dbReference type="AlphaFoldDB" id="A0A285TNC4"/>
<dbReference type="InterPro" id="IPR042272">
    <property type="entry name" value="ATP12_ATP_synth-F1-assembly_N"/>
</dbReference>
<dbReference type="PANTHER" id="PTHR21013">
    <property type="entry name" value="ATP SYNTHASE MITOCHONDRIAL F1 COMPLEX ASSEMBLY FACTOR 2/ATP12 PROTEIN, MITOCHONDRIAL PRECURSOR"/>
    <property type="match status" value="1"/>
</dbReference>